<dbReference type="RefSeq" id="WP_006871234.1">
    <property type="nucleotide sequence ID" value="NZ_JH413827.1"/>
</dbReference>
<dbReference type="HOGENOM" id="CLU_2991136_0_0_6"/>
<dbReference type="Proteomes" id="UP000002770">
    <property type="component" value="Unassembled WGS sequence"/>
</dbReference>
<dbReference type="InParanoid" id="G9EPX9"/>
<dbReference type="OrthoDB" id="9971392at2"/>
<reference evidence="1 2" key="1">
    <citation type="journal article" date="2011" name="BMC Genomics">
        <title>Insight into cross-talk between intra-amoebal pathogens.</title>
        <authorList>
            <person name="Gimenez G."/>
            <person name="Bertelli C."/>
            <person name="Moliner C."/>
            <person name="Robert C."/>
            <person name="Raoult D."/>
            <person name="Fournier P.E."/>
            <person name="Greub G."/>
        </authorList>
    </citation>
    <scope>NUCLEOTIDE SEQUENCE [LARGE SCALE GENOMIC DNA]</scope>
    <source>
        <strain evidence="1 2">LLAP12</strain>
    </source>
</reference>
<proteinExistence type="predicted"/>
<name>G9EPX9_9GAMM</name>
<dbReference type="AlphaFoldDB" id="G9EPX9"/>
<organism evidence="1 2">
    <name type="scientific">Legionella drancourtii LLAP12</name>
    <dbReference type="NCBI Taxonomy" id="658187"/>
    <lineage>
        <taxon>Bacteria</taxon>
        <taxon>Pseudomonadati</taxon>
        <taxon>Pseudomonadota</taxon>
        <taxon>Gammaproteobacteria</taxon>
        <taxon>Legionellales</taxon>
        <taxon>Legionellaceae</taxon>
        <taxon>Legionella</taxon>
    </lineage>
</organism>
<accession>G9EPX9</accession>
<dbReference type="EMBL" id="JH413827">
    <property type="protein sequence ID" value="EHL30681.1"/>
    <property type="molecule type" value="Genomic_DNA"/>
</dbReference>
<keyword evidence="2" id="KW-1185">Reference proteome</keyword>
<sequence>MKAPMSDLVKQILKKPSQRQELLKGLNSLHKNSQQVDLNIGNKSYKLKFVNKDSLNE</sequence>
<gene>
    <name evidence="1" type="ORF">LDG_7320</name>
</gene>
<evidence type="ECO:0000313" key="1">
    <source>
        <dbReference type="EMBL" id="EHL30681.1"/>
    </source>
</evidence>
<protein>
    <submittedName>
        <fullName evidence="1">Uncharacterized protein</fullName>
    </submittedName>
</protein>
<evidence type="ECO:0000313" key="2">
    <source>
        <dbReference type="Proteomes" id="UP000002770"/>
    </source>
</evidence>